<dbReference type="AlphaFoldDB" id="A0A317C539"/>
<reference evidence="1 2" key="1">
    <citation type="submission" date="2018-05" db="EMBL/GenBank/DDBJ databases">
        <title>Leucothrix arctica sp. nov., isolated from Arctic seawater.</title>
        <authorList>
            <person name="Choi A."/>
            <person name="Baek K."/>
        </authorList>
    </citation>
    <scope>NUCLEOTIDE SEQUENCE [LARGE SCALE GENOMIC DNA]</scope>
    <source>
        <strain evidence="1 2">IMCC9719</strain>
    </source>
</reference>
<organism evidence="1 2">
    <name type="scientific">Leucothrix arctica</name>
    <dbReference type="NCBI Taxonomy" id="1481894"/>
    <lineage>
        <taxon>Bacteria</taxon>
        <taxon>Pseudomonadati</taxon>
        <taxon>Pseudomonadota</taxon>
        <taxon>Gammaproteobacteria</taxon>
        <taxon>Thiotrichales</taxon>
        <taxon>Thiotrichaceae</taxon>
        <taxon>Leucothrix</taxon>
    </lineage>
</organism>
<dbReference type="EMBL" id="QGKL01000042">
    <property type="protein sequence ID" value="PWQ93698.1"/>
    <property type="molecule type" value="Genomic_DNA"/>
</dbReference>
<dbReference type="InterPro" id="IPR036265">
    <property type="entry name" value="HIT-like_sf"/>
</dbReference>
<dbReference type="OrthoDB" id="9799145at2"/>
<dbReference type="SUPFAM" id="SSF54197">
    <property type="entry name" value="HIT-like"/>
    <property type="match status" value="1"/>
</dbReference>
<evidence type="ECO:0000313" key="1">
    <source>
        <dbReference type="EMBL" id="PWQ93698.1"/>
    </source>
</evidence>
<keyword evidence="2" id="KW-1185">Reference proteome</keyword>
<gene>
    <name evidence="1" type="ORF">DKT75_18985</name>
</gene>
<dbReference type="Gene3D" id="3.30.428.10">
    <property type="entry name" value="HIT-like"/>
    <property type="match status" value="1"/>
</dbReference>
<comment type="caution">
    <text evidence="1">The sequence shown here is derived from an EMBL/GenBank/DDBJ whole genome shotgun (WGS) entry which is preliminary data.</text>
</comment>
<proteinExistence type="predicted"/>
<accession>A0A317C539</accession>
<dbReference type="RefSeq" id="WP_109825768.1">
    <property type="nucleotide sequence ID" value="NZ_QGKL01000042.1"/>
</dbReference>
<sequence>MSQFYANEHIYIKIHDSEIPWVKVYSQASLKEFSECDSTTKQQIWQLLDIIEVEMLAYFNPEKINIASFGNYKPQVHWHIMARFKEDSYYPEPMWGEKQRESNLTLLSMEGFIVQLLKVIDKKL</sequence>
<protein>
    <submittedName>
        <fullName evidence="1">HIT family protein</fullName>
    </submittedName>
</protein>
<dbReference type="Proteomes" id="UP000245506">
    <property type="component" value="Unassembled WGS sequence"/>
</dbReference>
<evidence type="ECO:0000313" key="2">
    <source>
        <dbReference type="Proteomes" id="UP000245506"/>
    </source>
</evidence>
<name>A0A317C539_9GAMM</name>